<evidence type="ECO:0000259" key="1">
    <source>
        <dbReference type="PROSITE" id="PS50948"/>
    </source>
</evidence>
<feature type="domain" description="Apple" evidence="1">
    <location>
        <begin position="259"/>
        <end position="337"/>
    </location>
</feature>
<proteinExistence type="predicted"/>
<name>A0A8H4VVZ5_9HELO</name>
<sequence>MLRKPENQVLVVHVPPPEKKSSPYPEHHLTIRHTFYTDHRICFLEPAGFRISPSIADPSTNATMHHTGRLRRVHEARDYLDHASEEGMALSVLSIVLGCVAMLVASVEAARPAPLVSTTTTNLPATTSLTRPPIATVTSSVCHVEGRLNSSLPLFWTMQRTNYPALDVVDCQMRCDNGDCHFFSMNPKTLDCITWQNVKVQSNFPDINTAMPIEPAKTGVFFYSRRAHCVNYVDLNITSTKEFTAGGENVWINNQLDDCGFEGKRVTNGGLVRSWALDNIIDCQDDCSNSPECRSYSFNSTAAAAGIDDSCFEYVSYLGNTVVAEAGTGVYFSDSSAKINNICFRNSSSTSIPSKVRRQEPTSTIAGIPAITSTLNSECNIQGHLPETTGSVVPYHSTQSFVTSIECMYACLSTTFCQAYSWNITSTSFNNKNCVLYGTSISELAVVASNTDLFFSSKQGSCFGVAPIQTLSTEPFAGEAGIYVNTAVNDCGVEGSSSTIPLPGQGGVSSYRYNSVMDCQALCNSENGCISYAWVTNTTGNNCAYSYTWLAGNIVEGKTGVYWSEGKQKTGPIGNSFLYLTNLFVDSYSSRCAILTNHNIVVRTTDSGRPQSPPHKNPASGYTRSTLRFLTQNAILVIAHDQSNPIK</sequence>
<protein>
    <recommendedName>
        <fullName evidence="1">Apple domain-containing protein</fullName>
    </recommendedName>
</protein>
<organism evidence="2 3">
    <name type="scientific">Cudoniella acicularis</name>
    <dbReference type="NCBI Taxonomy" id="354080"/>
    <lineage>
        <taxon>Eukaryota</taxon>
        <taxon>Fungi</taxon>
        <taxon>Dikarya</taxon>
        <taxon>Ascomycota</taxon>
        <taxon>Pezizomycotina</taxon>
        <taxon>Leotiomycetes</taxon>
        <taxon>Helotiales</taxon>
        <taxon>Tricladiaceae</taxon>
        <taxon>Cudoniella</taxon>
    </lineage>
</organism>
<dbReference type="AlphaFoldDB" id="A0A8H4VVZ5"/>
<dbReference type="Pfam" id="PF00024">
    <property type="entry name" value="PAN_1"/>
    <property type="match status" value="1"/>
</dbReference>
<dbReference type="OrthoDB" id="3538789at2759"/>
<gene>
    <name evidence="2" type="ORF">G7Y89_g13527</name>
</gene>
<comment type="caution">
    <text evidence="2">The sequence shown here is derived from an EMBL/GenBank/DDBJ whole genome shotgun (WGS) entry which is preliminary data.</text>
</comment>
<dbReference type="Proteomes" id="UP000566819">
    <property type="component" value="Unassembled WGS sequence"/>
</dbReference>
<evidence type="ECO:0000313" key="3">
    <source>
        <dbReference type="Proteomes" id="UP000566819"/>
    </source>
</evidence>
<accession>A0A8H4VVZ5</accession>
<keyword evidence="3" id="KW-1185">Reference proteome</keyword>
<feature type="domain" description="Apple" evidence="1">
    <location>
        <begin position="379"/>
        <end position="462"/>
    </location>
</feature>
<dbReference type="EMBL" id="JAAMPI010001596">
    <property type="protein sequence ID" value="KAF4624643.1"/>
    <property type="molecule type" value="Genomic_DNA"/>
</dbReference>
<dbReference type="InterPro" id="IPR003609">
    <property type="entry name" value="Pan_app"/>
</dbReference>
<dbReference type="Pfam" id="PF14295">
    <property type="entry name" value="PAN_4"/>
    <property type="match status" value="2"/>
</dbReference>
<reference evidence="2 3" key="1">
    <citation type="submission" date="2020-03" db="EMBL/GenBank/DDBJ databases">
        <title>Draft Genome Sequence of Cudoniella acicularis.</title>
        <authorList>
            <person name="Buettner E."/>
            <person name="Kellner H."/>
        </authorList>
    </citation>
    <scope>NUCLEOTIDE SEQUENCE [LARGE SCALE GENOMIC DNA]</scope>
    <source>
        <strain evidence="2 3">DSM 108380</strain>
    </source>
</reference>
<dbReference type="PROSITE" id="PS50948">
    <property type="entry name" value="PAN"/>
    <property type="match status" value="2"/>
</dbReference>
<evidence type="ECO:0000313" key="2">
    <source>
        <dbReference type="EMBL" id="KAF4624643.1"/>
    </source>
</evidence>